<comment type="subcellular location">
    <subcellularLocation>
        <location evidence="1 5">Periplasm</location>
    </subcellularLocation>
</comment>
<dbReference type="PIRSF" id="PIRSF019574">
    <property type="entry name" value="Periplasmic_polyamine_BP"/>
    <property type="match status" value="1"/>
</dbReference>
<evidence type="ECO:0000256" key="4">
    <source>
        <dbReference type="ARBA" id="ARBA00022764"/>
    </source>
</evidence>
<reference evidence="7 8" key="1">
    <citation type="submission" date="2024-04" db="EMBL/GenBank/DDBJ databases">
        <authorList>
            <person name="Cremers G."/>
        </authorList>
    </citation>
    <scope>NUCLEOTIDE SEQUENCE [LARGE SCALE GENOMIC DNA]</scope>
    <source>
        <strain evidence="7">MeCH1-AG</strain>
    </source>
</reference>
<evidence type="ECO:0000313" key="8">
    <source>
        <dbReference type="Proteomes" id="UP001497493"/>
    </source>
</evidence>
<protein>
    <recommendedName>
        <fullName evidence="5">Putrescine-binding periplasmic protein</fullName>
    </recommendedName>
</protein>
<dbReference type="PANTHER" id="PTHR30222">
    <property type="entry name" value="SPERMIDINE/PUTRESCINE-BINDING PERIPLASMIC PROTEIN"/>
    <property type="match status" value="1"/>
</dbReference>
<dbReference type="InterPro" id="IPR001188">
    <property type="entry name" value="Sperm_putr-bd"/>
</dbReference>
<proteinExistence type="inferred from homology"/>
<dbReference type="Proteomes" id="UP001497493">
    <property type="component" value="Chromosome"/>
</dbReference>
<evidence type="ECO:0000256" key="5">
    <source>
        <dbReference type="PIRNR" id="PIRNR019574"/>
    </source>
</evidence>
<dbReference type="PANTHER" id="PTHR30222:SF17">
    <property type="entry name" value="SPERMIDINE_PUTRESCINE-BINDING PERIPLASMIC PROTEIN"/>
    <property type="match status" value="1"/>
</dbReference>
<keyword evidence="2 5" id="KW-0813">Transport</keyword>
<sequence length="344" mass="38600">MANRLGILLTIFLLTSGPARAANEVRLFNWSDYIPDQVLQRFTAETGITVRLASYDSNEAMYAKLRLLQGKGYDVAVPSTYYVDKLRKEGLLHPLDKARLPNFRNLDPRHLDKPFDPGNRYSVPYLWGSAGIAVNAARIDPATVRSWADLWQPRFRGRLLLPNDMRDVFFAALRVLGFPANTTDPGQIRQAYVALQRLLPNVRLFNSDSPLTLLVTGEVDVGMVWNGNAYLAWKENPAIRYIYPSEGCLLWMDNLVILKGAENLEAAHRLLDFLLRPEIGKLIGENIGYALPNAEAVKLLAPEVRGNPTLYPGDEVLAKGVYQTDIGPAITLYTEYWARLKAGE</sequence>
<comment type="function">
    <text evidence="5">Required for the activity of the bacterial periplasmic transport system of putrescine.</text>
</comment>
<keyword evidence="3 6" id="KW-0732">Signal</keyword>
<feature type="chain" id="PRO_5047041429" description="Putrescine-binding periplasmic protein" evidence="6">
    <location>
        <begin position="22"/>
        <end position="344"/>
    </location>
</feature>
<evidence type="ECO:0000313" key="7">
    <source>
        <dbReference type="EMBL" id="CAL1239305.1"/>
    </source>
</evidence>
<dbReference type="SUPFAM" id="SSF53850">
    <property type="entry name" value="Periplasmic binding protein-like II"/>
    <property type="match status" value="1"/>
</dbReference>
<comment type="similarity">
    <text evidence="5">Belongs to the bacterial solute-binding protein PotD/PotF family.</text>
</comment>
<keyword evidence="4 5" id="KW-0574">Periplasm</keyword>
<dbReference type="Pfam" id="PF13416">
    <property type="entry name" value="SBP_bac_8"/>
    <property type="match status" value="1"/>
</dbReference>
<feature type="signal peptide" evidence="6">
    <location>
        <begin position="1"/>
        <end position="21"/>
    </location>
</feature>
<dbReference type="EMBL" id="OZ026884">
    <property type="protein sequence ID" value="CAL1239305.1"/>
    <property type="molecule type" value="Genomic_DNA"/>
</dbReference>
<accession>A0ABM9NFC7</accession>
<dbReference type="PRINTS" id="PR00909">
    <property type="entry name" value="SPERMDNBNDNG"/>
</dbReference>
<dbReference type="InterPro" id="IPR006059">
    <property type="entry name" value="SBP"/>
</dbReference>
<gene>
    <name evidence="7" type="primary">potD</name>
    <name evidence="7" type="ORF">MECH1_V1_0529</name>
</gene>
<evidence type="ECO:0000256" key="1">
    <source>
        <dbReference type="ARBA" id="ARBA00004418"/>
    </source>
</evidence>
<evidence type="ECO:0000256" key="3">
    <source>
        <dbReference type="ARBA" id="ARBA00022729"/>
    </source>
</evidence>
<evidence type="ECO:0000256" key="6">
    <source>
        <dbReference type="SAM" id="SignalP"/>
    </source>
</evidence>
<dbReference type="Gene3D" id="3.40.190.10">
    <property type="entry name" value="Periplasmic binding protein-like II"/>
    <property type="match status" value="2"/>
</dbReference>
<keyword evidence="8" id="KW-1185">Reference proteome</keyword>
<evidence type="ECO:0000256" key="2">
    <source>
        <dbReference type="ARBA" id="ARBA00022448"/>
    </source>
</evidence>
<name>A0ABM9NFC7_9GAMM</name>
<organism evidence="7 8">
    <name type="scientific">Candidatus Methylocalor cossyra</name>
    <dbReference type="NCBI Taxonomy" id="3108543"/>
    <lineage>
        <taxon>Bacteria</taxon>
        <taxon>Pseudomonadati</taxon>
        <taxon>Pseudomonadota</taxon>
        <taxon>Gammaproteobacteria</taxon>
        <taxon>Methylococcales</taxon>
        <taxon>Methylococcaceae</taxon>
        <taxon>Candidatus Methylocalor</taxon>
    </lineage>
</organism>
<dbReference type="RefSeq" id="WP_348758881.1">
    <property type="nucleotide sequence ID" value="NZ_OZ026884.1"/>
</dbReference>